<dbReference type="VEuPathDB" id="CryptoDB:Cvel_29306"/>
<gene>
    <name evidence="4" type="ORF">Cvel_29306</name>
</gene>
<name>A0A0G4HMK3_9ALVE</name>
<keyword evidence="2" id="KW-0812">Transmembrane</keyword>
<dbReference type="AlphaFoldDB" id="A0A0G4HMK3"/>
<sequence length="524" mass="57281">MFIFVFLLLLGNPFSPSPSGPFSHAFVGPFASPSALWSQRGRRERSRILKFASPSLESEGGETQTLQLVFDGPKKEKETETAKAAPMELVVVESSSTAGVSKGRKKELSYDEVEKLAGRMGPGPIYDNFMPLPEQIRQAIVIINDWKLKNENNPKAQNLCAVLEQGRPPDTEDLNPQDPDTLRIAIDRQTARYNSGQALNEKTFDWVQVVQEYCRVADDKELLEFNQVVEALNFLSKATVKSLMTPEEVEQMEAEQQKNIEKYVAGIREFEKKKKDAGEPLGGQTYERNPNSGITKVYNREMEKNTTQEQQQQQTQTQGVQQTGVGKLQLSVTKGGEGQKVKKSKTVPERLSSFLMGRQVEAALSFAAVLCAIDCTVLPLVTSLSFVTDFLPSRLFGVAGAGHLDPHFLHSLGHKLSLYFVVPLSLTTAIANGLRLKSALFAAWGLGATSLVFLAHAPAGGLLGFAAETMAWLHQYHGAMSLAGCAALLSCNWAARKRADKCKKCCGACKGHPSDASVTKAVAS</sequence>
<keyword evidence="3" id="KW-0732">Signal</keyword>
<dbReference type="EMBL" id="CDMZ01003216">
    <property type="protein sequence ID" value="CEM45545.1"/>
    <property type="molecule type" value="Genomic_DNA"/>
</dbReference>
<proteinExistence type="predicted"/>
<organism evidence="4">
    <name type="scientific">Chromera velia CCMP2878</name>
    <dbReference type="NCBI Taxonomy" id="1169474"/>
    <lineage>
        <taxon>Eukaryota</taxon>
        <taxon>Sar</taxon>
        <taxon>Alveolata</taxon>
        <taxon>Colpodellida</taxon>
        <taxon>Chromeraceae</taxon>
        <taxon>Chromera</taxon>
    </lineage>
</organism>
<feature type="chain" id="PRO_5005191759" evidence="3">
    <location>
        <begin position="20"/>
        <end position="524"/>
    </location>
</feature>
<feature type="transmembrane region" description="Helical" evidence="2">
    <location>
        <begin position="441"/>
        <end position="464"/>
    </location>
</feature>
<reference evidence="4" key="1">
    <citation type="submission" date="2014-11" db="EMBL/GenBank/DDBJ databases">
        <authorList>
            <person name="Otto D Thomas"/>
            <person name="Naeem Raeece"/>
        </authorList>
    </citation>
    <scope>NUCLEOTIDE SEQUENCE</scope>
</reference>
<evidence type="ECO:0000256" key="3">
    <source>
        <dbReference type="SAM" id="SignalP"/>
    </source>
</evidence>
<keyword evidence="2" id="KW-1133">Transmembrane helix</keyword>
<feature type="region of interest" description="Disordered" evidence="1">
    <location>
        <begin position="303"/>
        <end position="322"/>
    </location>
</feature>
<evidence type="ECO:0000256" key="1">
    <source>
        <dbReference type="SAM" id="MobiDB-lite"/>
    </source>
</evidence>
<evidence type="ECO:0000256" key="2">
    <source>
        <dbReference type="SAM" id="Phobius"/>
    </source>
</evidence>
<protein>
    <submittedName>
        <fullName evidence="4">Uncharacterized protein</fullName>
    </submittedName>
</protein>
<evidence type="ECO:0000313" key="4">
    <source>
        <dbReference type="EMBL" id="CEM45545.1"/>
    </source>
</evidence>
<feature type="transmembrane region" description="Helical" evidence="2">
    <location>
        <begin position="416"/>
        <end position="434"/>
    </location>
</feature>
<feature type="compositionally biased region" description="Low complexity" evidence="1">
    <location>
        <begin position="307"/>
        <end position="322"/>
    </location>
</feature>
<accession>A0A0G4HMK3</accession>
<feature type="transmembrane region" description="Helical" evidence="2">
    <location>
        <begin position="476"/>
        <end position="495"/>
    </location>
</feature>
<feature type="signal peptide" evidence="3">
    <location>
        <begin position="1"/>
        <end position="19"/>
    </location>
</feature>
<keyword evidence="2" id="KW-0472">Membrane</keyword>